<reference evidence="5 6" key="1">
    <citation type="submission" date="2018-07" db="EMBL/GenBank/DDBJ databases">
        <authorList>
            <person name="Quirk P.G."/>
            <person name="Krulwich T.A."/>
        </authorList>
    </citation>
    <scope>NUCLEOTIDE SEQUENCE [LARGE SCALE GENOMIC DNA]</scope>
    <source>
        <strain evidence="5 6">CC-BB4</strain>
    </source>
</reference>
<feature type="domain" description="HTH marR-type" evidence="4">
    <location>
        <begin position="25"/>
        <end position="166"/>
    </location>
</feature>
<sequence length="181" mass="20508">MHAMHKNQANDAIDIFIAEWARQRPDLDFQYLATVGRVVRIAAHLRERMDTWLKPFGLTWEMFDLLASLQRSGDARGLRPTALYEACMLSSGATTNRIDRAEKLKLATRKPDPDDGRAARIALTKRGHAITAEAMTEHSYRAQEIADHLTQREQETLEALLRKLLRGLETAKEKEAASARS</sequence>
<evidence type="ECO:0000259" key="4">
    <source>
        <dbReference type="PROSITE" id="PS50995"/>
    </source>
</evidence>
<dbReference type="Pfam" id="PF12802">
    <property type="entry name" value="MarR_2"/>
    <property type="match status" value="1"/>
</dbReference>
<dbReference type="Gene3D" id="1.10.10.10">
    <property type="entry name" value="Winged helix-like DNA-binding domain superfamily/Winged helix DNA-binding domain"/>
    <property type="match status" value="1"/>
</dbReference>
<dbReference type="PANTHER" id="PTHR42756">
    <property type="entry name" value="TRANSCRIPTIONAL REGULATOR, MARR"/>
    <property type="match status" value="1"/>
</dbReference>
<dbReference type="OrthoDB" id="32523at2"/>
<dbReference type="EMBL" id="CP031417">
    <property type="protein sequence ID" value="AXK79225.1"/>
    <property type="molecule type" value="Genomic_DNA"/>
</dbReference>
<evidence type="ECO:0000256" key="1">
    <source>
        <dbReference type="ARBA" id="ARBA00023015"/>
    </source>
</evidence>
<dbReference type="PRINTS" id="PR00598">
    <property type="entry name" value="HTHMARR"/>
</dbReference>
<keyword evidence="3" id="KW-0804">Transcription</keyword>
<dbReference type="GO" id="GO:0003700">
    <property type="term" value="F:DNA-binding transcription factor activity"/>
    <property type="evidence" value="ECO:0007669"/>
    <property type="project" value="InterPro"/>
</dbReference>
<proteinExistence type="predicted"/>
<protein>
    <submittedName>
        <fullName evidence="5">MarR family transcriptional regulator</fullName>
    </submittedName>
</protein>
<accession>A0A345ZQM8</accession>
<dbReference type="InterPro" id="IPR036390">
    <property type="entry name" value="WH_DNA-bd_sf"/>
</dbReference>
<dbReference type="Proteomes" id="UP000254889">
    <property type="component" value="Chromosome"/>
</dbReference>
<keyword evidence="6" id="KW-1185">Reference proteome</keyword>
<evidence type="ECO:0000313" key="6">
    <source>
        <dbReference type="Proteomes" id="UP000254889"/>
    </source>
</evidence>
<name>A0A345ZQM8_9HYPH</name>
<keyword evidence="2" id="KW-0238">DNA-binding</keyword>
<dbReference type="AlphaFoldDB" id="A0A345ZQM8"/>
<dbReference type="GO" id="GO:0003677">
    <property type="term" value="F:DNA binding"/>
    <property type="evidence" value="ECO:0007669"/>
    <property type="project" value="UniProtKB-KW"/>
</dbReference>
<dbReference type="PROSITE" id="PS50995">
    <property type="entry name" value="HTH_MARR_2"/>
    <property type="match status" value="1"/>
</dbReference>
<evidence type="ECO:0000313" key="5">
    <source>
        <dbReference type="EMBL" id="AXK79225.1"/>
    </source>
</evidence>
<organism evidence="5 6">
    <name type="scientific">Pseudolabrys taiwanensis</name>
    <dbReference type="NCBI Taxonomy" id="331696"/>
    <lineage>
        <taxon>Bacteria</taxon>
        <taxon>Pseudomonadati</taxon>
        <taxon>Pseudomonadota</taxon>
        <taxon>Alphaproteobacteria</taxon>
        <taxon>Hyphomicrobiales</taxon>
        <taxon>Xanthobacteraceae</taxon>
        <taxon>Pseudolabrys</taxon>
    </lineage>
</organism>
<evidence type="ECO:0000256" key="2">
    <source>
        <dbReference type="ARBA" id="ARBA00023125"/>
    </source>
</evidence>
<dbReference type="SMART" id="SM00347">
    <property type="entry name" value="HTH_MARR"/>
    <property type="match status" value="1"/>
</dbReference>
<dbReference type="KEGG" id="ptaw:DW352_01050"/>
<dbReference type="InterPro" id="IPR036388">
    <property type="entry name" value="WH-like_DNA-bd_sf"/>
</dbReference>
<gene>
    <name evidence="5" type="ORF">DW352_01050</name>
</gene>
<evidence type="ECO:0000256" key="3">
    <source>
        <dbReference type="ARBA" id="ARBA00023163"/>
    </source>
</evidence>
<dbReference type="SUPFAM" id="SSF46785">
    <property type="entry name" value="Winged helix' DNA-binding domain"/>
    <property type="match status" value="1"/>
</dbReference>
<dbReference type="InterPro" id="IPR000835">
    <property type="entry name" value="HTH_MarR-typ"/>
</dbReference>
<dbReference type="PANTHER" id="PTHR42756:SF1">
    <property type="entry name" value="TRANSCRIPTIONAL REPRESSOR OF EMRAB OPERON"/>
    <property type="match status" value="1"/>
</dbReference>
<keyword evidence="1" id="KW-0805">Transcription regulation</keyword>